<keyword evidence="4" id="KW-0963">Cytoplasm</keyword>
<evidence type="ECO:0000256" key="6">
    <source>
        <dbReference type="ARBA" id="ARBA00023069"/>
    </source>
</evidence>
<dbReference type="OrthoDB" id="10254713at2759"/>
<dbReference type="CDD" id="cd23766">
    <property type="entry name" value="IQCG"/>
    <property type="match status" value="1"/>
</dbReference>
<proteinExistence type="inferred from homology"/>
<keyword evidence="12" id="KW-1185">Reference proteome</keyword>
<organism evidence="12 13">
    <name type="scientific">Betta splendens</name>
    <name type="common">Siamese fighting fish</name>
    <dbReference type="NCBI Taxonomy" id="158456"/>
    <lineage>
        <taxon>Eukaryota</taxon>
        <taxon>Metazoa</taxon>
        <taxon>Chordata</taxon>
        <taxon>Craniata</taxon>
        <taxon>Vertebrata</taxon>
        <taxon>Euteleostomi</taxon>
        <taxon>Actinopterygii</taxon>
        <taxon>Neopterygii</taxon>
        <taxon>Teleostei</taxon>
        <taxon>Neoteleostei</taxon>
        <taxon>Acanthomorphata</taxon>
        <taxon>Anabantaria</taxon>
        <taxon>Anabantiformes</taxon>
        <taxon>Anabantoidei</taxon>
        <taxon>Osphronemidae</taxon>
        <taxon>Betta</taxon>
    </lineage>
</organism>
<dbReference type="PANTHER" id="PTHR14871">
    <property type="entry name" value="DYNEIN REGULATORY COMPLEX PROTEIN 9"/>
    <property type="match status" value="1"/>
</dbReference>
<feature type="region of interest" description="Disordered" evidence="11">
    <location>
        <begin position="292"/>
        <end position="314"/>
    </location>
</feature>
<evidence type="ECO:0000256" key="2">
    <source>
        <dbReference type="ARBA" id="ARBA00008222"/>
    </source>
</evidence>
<dbReference type="GO" id="GO:0044782">
    <property type="term" value="P:cilium organization"/>
    <property type="evidence" value="ECO:0007669"/>
    <property type="project" value="TreeGrafter"/>
</dbReference>
<keyword evidence="7" id="KW-0206">Cytoskeleton</keyword>
<feature type="compositionally biased region" description="Basic residues" evidence="11">
    <location>
        <begin position="302"/>
        <end position="314"/>
    </location>
</feature>
<evidence type="ECO:0000313" key="13">
    <source>
        <dbReference type="RefSeq" id="XP_028985199.1"/>
    </source>
</evidence>
<evidence type="ECO:0000256" key="8">
    <source>
        <dbReference type="ARBA" id="ARBA00023273"/>
    </source>
</evidence>
<dbReference type="RefSeq" id="XP_028985199.1">
    <property type="nucleotide sequence ID" value="XM_029129366.3"/>
</dbReference>
<keyword evidence="5" id="KW-0282">Flagellum</keyword>
<keyword evidence="6" id="KW-0969">Cilium</keyword>
<keyword evidence="8" id="KW-0966">Cell projection</keyword>
<gene>
    <name evidence="13 14" type="primary">iqcg</name>
</gene>
<evidence type="ECO:0000313" key="14">
    <source>
        <dbReference type="RefSeq" id="XP_028985201.1"/>
    </source>
</evidence>
<evidence type="ECO:0000256" key="3">
    <source>
        <dbReference type="ARBA" id="ARBA00013738"/>
    </source>
</evidence>
<dbReference type="InterPro" id="IPR042618">
    <property type="entry name" value="IQCG"/>
</dbReference>
<feature type="coiled-coil region" evidence="10">
    <location>
        <begin position="241"/>
        <end position="278"/>
    </location>
</feature>
<dbReference type="GeneTree" id="ENSGT00730000111263"/>
<accession>A0A6P7KX53</accession>
<dbReference type="GO" id="GO:0005737">
    <property type="term" value="C:cytoplasm"/>
    <property type="evidence" value="ECO:0007669"/>
    <property type="project" value="TreeGrafter"/>
</dbReference>
<evidence type="ECO:0000256" key="10">
    <source>
        <dbReference type="SAM" id="Coils"/>
    </source>
</evidence>
<dbReference type="Pfam" id="PF00612">
    <property type="entry name" value="IQ"/>
    <property type="match status" value="1"/>
</dbReference>
<evidence type="ECO:0000256" key="11">
    <source>
        <dbReference type="SAM" id="MobiDB-lite"/>
    </source>
</evidence>
<protein>
    <recommendedName>
        <fullName evidence="3">Dynein regulatory complex protein 9</fullName>
    </recommendedName>
    <alternativeName>
        <fullName evidence="9">IQ domain-containing protein G</fullName>
    </alternativeName>
</protein>
<evidence type="ECO:0000256" key="7">
    <source>
        <dbReference type="ARBA" id="ARBA00023212"/>
    </source>
</evidence>
<reference evidence="13 14" key="1">
    <citation type="submission" date="2025-04" db="UniProtKB">
        <authorList>
            <consortium name="RefSeq"/>
        </authorList>
    </citation>
    <scope>IDENTIFICATION</scope>
</reference>
<evidence type="ECO:0000256" key="1">
    <source>
        <dbReference type="ARBA" id="ARBA00004611"/>
    </source>
</evidence>
<dbReference type="InterPro" id="IPR000048">
    <property type="entry name" value="IQ_motif_EF-hand-BS"/>
</dbReference>
<comment type="similarity">
    <text evidence="2">Belongs to the DRC9 family.</text>
</comment>
<evidence type="ECO:0000313" key="12">
    <source>
        <dbReference type="Proteomes" id="UP000515150"/>
    </source>
</evidence>
<comment type="subcellular location">
    <subcellularLocation>
        <location evidence="1">Cytoplasm</location>
        <location evidence="1">Cytoskeleton</location>
        <location evidence="1">Flagellum axoneme</location>
    </subcellularLocation>
</comment>
<dbReference type="AlphaFoldDB" id="A0A6P7KX53"/>
<dbReference type="CTD" id="84223"/>
<name>A0A6P7KX53_BETSP</name>
<feature type="coiled-coil region" evidence="10">
    <location>
        <begin position="81"/>
        <end position="136"/>
    </location>
</feature>
<evidence type="ECO:0000256" key="5">
    <source>
        <dbReference type="ARBA" id="ARBA00022846"/>
    </source>
</evidence>
<dbReference type="GeneID" id="114843121"/>
<dbReference type="KEGG" id="bspl:114843121"/>
<sequence>MTLCRMQSLRLAAVLEDCSNQLDILGHTLRVQISSERGAEAGQERARLAKLRRDCQYISQQVYKLHLQLEERHSFSSMLDVVEEEEQKKMAEDMKREKEKELKQRNDALRRQQEELRQKTQQINVLKQQSRYLKEQVCAQSLEIASRRRTAENYMEMQLQLAQKETIKAEKVLEEQLELLQKQLKEEVRIHEESVKFLQNQQEVLQQQLQQWQQLTIQMLEEKEQQLNSVSCKQTVNWDKLSEMRRKFREMEQIVMEDREEQEKMRQQQEEAEAATKLQAWWRGCMVRRGLGSFKKTDDGKKGKKKKEGKKKKK</sequence>
<evidence type="ECO:0000256" key="9">
    <source>
        <dbReference type="ARBA" id="ARBA00032183"/>
    </source>
</evidence>
<dbReference type="PROSITE" id="PS50096">
    <property type="entry name" value="IQ"/>
    <property type="match status" value="1"/>
</dbReference>
<dbReference type="Proteomes" id="UP000515150">
    <property type="component" value="Chromosome 16"/>
</dbReference>
<evidence type="ECO:0000256" key="4">
    <source>
        <dbReference type="ARBA" id="ARBA00022490"/>
    </source>
</evidence>
<dbReference type="GO" id="GO:0031514">
    <property type="term" value="C:motile cilium"/>
    <property type="evidence" value="ECO:0007669"/>
    <property type="project" value="TreeGrafter"/>
</dbReference>
<dbReference type="RefSeq" id="XP_028985201.1">
    <property type="nucleotide sequence ID" value="XM_029129368.3"/>
</dbReference>
<keyword evidence="10" id="KW-0175">Coiled coil</keyword>
<feature type="coiled-coil region" evidence="10">
    <location>
        <begin position="163"/>
        <end position="215"/>
    </location>
</feature>
<dbReference type="PANTHER" id="PTHR14871:SF1">
    <property type="entry name" value="DYNEIN REGULATORY COMPLEX PROTEIN 9"/>
    <property type="match status" value="1"/>
</dbReference>